<feature type="region of interest" description="Disordered" evidence="2">
    <location>
        <begin position="146"/>
        <end position="200"/>
    </location>
</feature>
<dbReference type="RefSeq" id="WP_241222802.1">
    <property type="nucleotide sequence ID" value="NZ_QXGK01000002.1"/>
</dbReference>
<dbReference type="GO" id="GO:0005524">
    <property type="term" value="F:ATP binding"/>
    <property type="evidence" value="ECO:0007669"/>
    <property type="project" value="UniProtKB-KW"/>
</dbReference>
<dbReference type="PANTHER" id="PTHR24220">
    <property type="entry name" value="IMPORT ATP-BINDING PROTEIN"/>
    <property type="match status" value="1"/>
</dbReference>
<dbReference type="GO" id="GO:0016887">
    <property type="term" value="F:ATP hydrolysis activity"/>
    <property type="evidence" value="ECO:0007669"/>
    <property type="project" value="InterPro"/>
</dbReference>
<keyword evidence="5" id="KW-1185">Reference proteome</keyword>
<feature type="compositionally biased region" description="Polar residues" evidence="2">
    <location>
        <begin position="10"/>
        <end position="27"/>
    </location>
</feature>
<dbReference type="EMBL" id="QXGK01000002">
    <property type="protein sequence ID" value="RSX58497.1"/>
    <property type="molecule type" value="Genomic_DNA"/>
</dbReference>
<protein>
    <submittedName>
        <fullName evidence="4">ABC transporter ATP-binding protein</fullName>
    </submittedName>
</protein>
<evidence type="ECO:0000256" key="1">
    <source>
        <dbReference type="ARBA" id="ARBA00005417"/>
    </source>
</evidence>
<feature type="region of interest" description="Disordered" evidence="2">
    <location>
        <begin position="1"/>
        <end position="75"/>
    </location>
</feature>
<reference evidence="4 5" key="1">
    <citation type="submission" date="2018-09" db="EMBL/GenBank/DDBJ databases">
        <title>Characterization of the phylogenetic diversity of five novel species belonging to the genus Bifidobacterium.</title>
        <authorList>
            <person name="Lugli G.A."/>
            <person name="Duranti S."/>
            <person name="Milani C."/>
        </authorList>
    </citation>
    <scope>NUCLEOTIDE SEQUENCE [LARGE SCALE GENOMIC DNA]</scope>
    <source>
        <strain evidence="4 5">2033B</strain>
    </source>
</reference>
<dbReference type="GO" id="GO:0005886">
    <property type="term" value="C:plasma membrane"/>
    <property type="evidence" value="ECO:0007669"/>
    <property type="project" value="TreeGrafter"/>
</dbReference>
<keyword evidence="4" id="KW-0547">Nucleotide-binding</keyword>
<dbReference type="Proteomes" id="UP000287470">
    <property type="component" value="Unassembled WGS sequence"/>
</dbReference>
<gene>
    <name evidence="4" type="ORF">D2E24_0376</name>
</gene>
<evidence type="ECO:0000259" key="3">
    <source>
        <dbReference type="PROSITE" id="PS50893"/>
    </source>
</evidence>
<comment type="similarity">
    <text evidence="1">Belongs to the ABC transporter superfamily.</text>
</comment>
<dbReference type="AlphaFoldDB" id="A0A430FWL8"/>
<organism evidence="4 5">
    <name type="scientific">Bifidobacterium samirii</name>
    <dbReference type="NCBI Taxonomy" id="2306974"/>
    <lineage>
        <taxon>Bacteria</taxon>
        <taxon>Bacillati</taxon>
        <taxon>Actinomycetota</taxon>
        <taxon>Actinomycetes</taxon>
        <taxon>Bifidobacteriales</taxon>
        <taxon>Bifidobacteriaceae</taxon>
        <taxon>Bifidobacterium</taxon>
    </lineage>
</organism>
<accession>A0A430FWL8</accession>
<keyword evidence="4" id="KW-0067">ATP-binding</keyword>
<dbReference type="Pfam" id="PF00005">
    <property type="entry name" value="ABC_tran"/>
    <property type="match status" value="1"/>
</dbReference>
<comment type="caution">
    <text evidence="4">The sequence shown here is derived from an EMBL/GenBank/DDBJ whole genome shotgun (WGS) entry which is preliminary data.</text>
</comment>
<dbReference type="InterPro" id="IPR027417">
    <property type="entry name" value="P-loop_NTPase"/>
</dbReference>
<dbReference type="InterPro" id="IPR015854">
    <property type="entry name" value="ABC_transpr_LolD-like"/>
</dbReference>
<dbReference type="GO" id="GO:0022857">
    <property type="term" value="F:transmembrane transporter activity"/>
    <property type="evidence" value="ECO:0007669"/>
    <property type="project" value="TreeGrafter"/>
</dbReference>
<feature type="compositionally biased region" description="Acidic residues" evidence="2">
    <location>
        <begin position="58"/>
        <end position="75"/>
    </location>
</feature>
<dbReference type="PROSITE" id="PS50893">
    <property type="entry name" value="ABC_TRANSPORTER_2"/>
    <property type="match status" value="1"/>
</dbReference>
<dbReference type="InterPro" id="IPR003439">
    <property type="entry name" value="ABC_transporter-like_ATP-bd"/>
</dbReference>
<feature type="domain" description="ABC transporter" evidence="3">
    <location>
        <begin position="228"/>
        <end position="440"/>
    </location>
</feature>
<feature type="compositionally biased region" description="Acidic residues" evidence="2">
    <location>
        <begin position="151"/>
        <end position="161"/>
    </location>
</feature>
<evidence type="ECO:0000313" key="5">
    <source>
        <dbReference type="Proteomes" id="UP000287470"/>
    </source>
</evidence>
<dbReference type="PANTHER" id="PTHR24220:SF689">
    <property type="entry name" value="LIPOPROTEIN-RELEASING SYSTEM ATP-BINDING PROTEIN LOLD"/>
    <property type="match status" value="1"/>
</dbReference>
<dbReference type="SUPFAM" id="SSF52540">
    <property type="entry name" value="P-loop containing nucleoside triphosphate hydrolases"/>
    <property type="match status" value="1"/>
</dbReference>
<sequence>MTRDDAVIDGTTTDQTDPSAKDQTMSEPTIDDETTDARDAATDETTDAAERTTTDADATTEAETADETADGVEAGVEADEAFDAISIVFDDIADAGIDYDIAADDEADDGAAVTDGVADDETPAAVPATDDVVEANAARVNETLALATATTDDDAETSDGAEAEHDAEPAEPAEQTTGTDAHSPEAATSTATPAAPGVEPTLRLSARLDAELRQRGNVNDMLRDYPALALAKVTVADHKTGRNIIDRVSAEFRAGHIHAIRVRGNDERIALMSVVTGMMRPTDGAVMNKSLNVLEIEPGELLAHRIGVIPQRYAVRDDLNAEQNLLYAMDASGRTFLKPKPVYARELLQRVGFDSQTPNAPLAKLPAVERRLVAVARAISCDAEVIVADEPTGGLDADDAVVVLRALMALTHGDPKRCVVIVTADDEVAEIAETVTYLSE</sequence>
<feature type="compositionally biased region" description="Low complexity" evidence="2">
    <location>
        <begin position="184"/>
        <end position="196"/>
    </location>
</feature>
<dbReference type="Gene3D" id="3.40.50.300">
    <property type="entry name" value="P-loop containing nucleotide triphosphate hydrolases"/>
    <property type="match status" value="1"/>
</dbReference>
<evidence type="ECO:0000256" key="2">
    <source>
        <dbReference type="SAM" id="MobiDB-lite"/>
    </source>
</evidence>
<name>A0A430FWL8_9BIFI</name>
<proteinExistence type="inferred from homology"/>
<evidence type="ECO:0000313" key="4">
    <source>
        <dbReference type="EMBL" id="RSX58497.1"/>
    </source>
</evidence>